<name>A0A2N3IER4_9BACT</name>
<protein>
    <submittedName>
        <fullName evidence="1">Uncharacterized protein</fullName>
    </submittedName>
</protein>
<comment type="caution">
    <text evidence="1">The sequence shown here is derived from an EMBL/GenBank/DDBJ whole genome shotgun (WGS) entry which is preliminary data.</text>
</comment>
<accession>A0A2N3IER4</accession>
<dbReference type="Proteomes" id="UP000233618">
    <property type="component" value="Unassembled WGS sequence"/>
</dbReference>
<dbReference type="AlphaFoldDB" id="A0A2N3IER4"/>
<keyword evidence="2" id="KW-1185">Reference proteome</keyword>
<organism evidence="1 2">
    <name type="scientific">Labilibaculum manganireducens</name>
    <dbReference type="NCBI Taxonomy" id="1940525"/>
    <lineage>
        <taxon>Bacteria</taxon>
        <taxon>Pseudomonadati</taxon>
        <taxon>Bacteroidota</taxon>
        <taxon>Bacteroidia</taxon>
        <taxon>Marinilabiliales</taxon>
        <taxon>Marinifilaceae</taxon>
        <taxon>Labilibaculum</taxon>
    </lineage>
</organism>
<dbReference type="EMBL" id="MVDE01000003">
    <property type="protein sequence ID" value="PKQ68812.1"/>
    <property type="molecule type" value="Genomic_DNA"/>
</dbReference>
<evidence type="ECO:0000313" key="2">
    <source>
        <dbReference type="Proteomes" id="UP000233618"/>
    </source>
</evidence>
<sequence>MHDGEKENGEKINVVKDFRIELRLSYFGRTFRKSGGQSRKDCKGIPDCFTLHPFYFLFIS</sequence>
<evidence type="ECO:0000313" key="1">
    <source>
        <dbReference type="EMBL" id="PKQ68812.1"/>
    </source>
</evidence>
<proteinExistence type="predicted"/>
<gene>
    <name evidence="1" type="ORF">BZG01_03620</name>
</gene>
<reference evidence="1 2" key="1">
    <citation type="journal article" date="2017" name="Front. Microbiol.">
        <title>Labilibaculum manganireducens gen. nov., sp. nov. and Labilibaculum filiforme sp. nov., Novel Bacteroidetes Isolated from Subsurface Sediments of the Baltic Sea.</title>
        <authorList>
            <person name="Vandieken V."/>
            <person name="Marshall I.P."/>
            <person name="Niemann H."/>
            <person name="Engelen B."/>
            <person name="Cypionka H."/>
        </authorList>
    </citation>
    <scope>NUCLEOTIDE SEQUENCE [LARGE SCALE GENOMIC DNA]</scope>
    <source>
        <strain evidence="1 2">59.10-2M</strain>
    </source>
</reference>